<feature type="transmembrane region" description="Helical" evidence="1">
    <location>
        <begin position="6"/>
        <end position="23"/>
    </location>
</feature>
<dbReference type="InterPro" id="IPR011528">
    <property type="entry name" value="NERD"/>
</dbReference>
<evidence type="ECO:0000256" key="1">
    <source>
        <dbReference type="SAM" id="Phobius"/>
    </source>
</evidence>
<evidence type="ECO:0000313" key="4">
    <source>
        <dbReference type="Proteomes" id="UP001523565"/>
    </source>
</evidence>
<evidence type="ECO:0000259" key="2">
    <source>
        <dbReference type="PROSITE" id="PS50965"/>
    </source>
</evidence>
<accession>A0ABT1EIL8</accession>
<keyword evidence="1" id="KW-0472">Membrane</keyword>
<keyword evidence="1" id="KW-0812">Transmembrane</keyword>
<keyword evidence="4" id="KW-1185">Reference proteome</keyword>
<evidence type="ECO:0000313" key="3">
    <source>
        <dbReference type="EMBL" id="MCP1110549.1"/>
    </source>
</evidence>
<dbReference type="Gene3D" id="3.30.65.10">
    <property type="entry name" value="Bacterial Topoisomerase I, domain 1"/>
    <property type="match status" value="1"/>
</dbReference>
<organism evidence="3 4">
    <name type="scientific">Ohessyouella blattaphilus</name>
    <dbReference type="NCBI Taxonomy" id="2949333"/>
    <lineage>
        <taxon>Bacteria</taxon>
        <taxon>Bacillati</taxon>
        <taxon>Bacillota</taxon>
        <taxon>Clostridia</taxon>
        <taxon>Lachnospirales</taxon>
        <taxon>Lachnospiraceae</taxon>
        <taxon>Ohessyouella</taxon>
    </lineage>
</organism>
<proteinExistence type="predicted"/>
<reference evidence="3 4" key="1">
    <citation type="journal article" date="2022" name="Genome Biol. Evol.">
        <title>Host diet, physiology and behaviors set the stage for Lachnospiraceae cladogenesis.</title>
        <authorList>
            <person name="Vera-Ponce De Leon A."/>
            <person name="Schneider M."/>
            <person name="Jahnes B.C."/>
            <person name="Sadowski V."/>
            <person name="Camuy-Velez L.A."/>
            <person name="Duan J."/>
            <person name="Sabree Z.L."/>
        </authorList>
    </citation>
    <scope>NUCLEOTIDE SEQUENCE [LARGE SCALE GENOMIC DNA]</scope>
    <source>
        <strain evidence="3 4">PAL227</strain>
    </source>
</reference>
<keyword evidence="1" id="KW-1133">Transmembrane helix</keyword>
<dbReference type="SUPFAM" id="SSF57783">
    <property type="entry name" value="Zinc beta-ribbon"/>
    <property type="match status" value="1"/>
</dbReference>
<feature type="domain" description="NERD" evidence="2">
    <location>
        <begin position="27"/>
        <end position="143"/>
    </location>
</feature>
<dbReference type="Pfam" id="PF01396">
    <property type="entry name" value="Zn_ribbon_Top1"/>
    <property type="match status" value="1"/>
</dbReference>
<sequence>MSETGIIWLIVIVLFIVLIHMRSSSGKGWLGEREVALILYDLPMDEYKVIHNVMLQTANGTTQIDHVVVSVYGIFVIETKNYKGWITGSEYGERWTKNVYGKKYQFLNPIRQNYGHVKALETALGVAEEKFIPIVVFLFDANIMVKTKSPVVYTSQLRQEIESHRENKLSVRDVDEILNKINSLNIKDSKVRRTHVQTIQRDIKRNEEIIGQGKCPRCGGELKNRQGKYGPFRGCSNYPKCKYTTNIMLGNEQKRSVSDGVIWQQGTNFFEKRK</sequence>
<dbReference type="InterPro" id="IPR013498">
    <property type="entry name" value="Topo_IA_Znf"/>
</dbReference>
<comment type="caution">
    <text evidence="3">The sequence shown here is derived from an EMBL/GenBank/DDBJ whole genome shotgun (WGS) entry which is preliminary data.</text>
</comment>
<protein>
    <submittedName>
        <fullName evidence="3">NERD domain-containing protein</fullName>
    </submittedName>
</protein>
<dbReference type="EMBL" id="JAMZFV010000014">
    <property type="protein sequence ID" value="MCP1110549.1"/>
    <property type="molecule type" value="Genomic_DNA"/>
</dbReference>
<dbReference type="Proteomes" id="UP001523565">
    <property type="component" value="Unassembled WGS sequence"/>
</dbReference>
<dbReference type="Pfam" id="PF08378">
    <property type="entry name" value="NERD"/>
    <property type="match status" value="1"/>
</dbReference>
<dbReference type="RefSeq" id="WP_262069429.1">
    <property type="nucleotide sequence ID" value="NZ_JAMXOC010000014.1"/>
</dbReference>
<name>A0ABT1EIL8_9FIRM</name>
<gene>
    <name evidence="3" type="ORF">NK118_09830</name>
</gene>
<dbReference type="PROSITE" id="PS50965">
    <property type="entry name" value="NERD"/>
    <property type="match status" value="1"/>
</dbReference>